<dbReference type="PANTHER" id="PTHR34293:SF1">
    <property type="entry name" value="HTH-TYPE TRANSCRIPTIONAL REGULATOR TRMBL2"/>
    <property type="match status" value="1"/>
</dbReference>
<dbReference type="RefSeq" id="WP_030250741.1">
    <property type="nucleotide sequence ID" value="NZ_JBHEZZ010000001.1"/>
</dbReference>
<dbReference type="Pfam" id="PF00196">
    <property type="entry name" value="GerE"/>
    <property type="match status" value="1"/>
</dbReference>
<reference evidence="2 3" key="1">
    <citation type="submission" date="2024-09" db="EMBL/GenBank/DDBJ databases">
        <authorList>
            <person name="Lee S.D."/>
        </authorList>
    </citation>
    <scope>NUCLEOTIDE SEQUENCE [LARGE SCALE GENOMIC DNA]</scope>
    <source>
        <strain evidence="2 3">N1-5</strain>
    </source>
</reference>
<dbReference type="Proteomes" id="UP001592528">
    <property type="component" value="Unassembled WGS sequence"/>
</dbReference>
<evidence type="ECO:0000259" key="1">
    <source>
        <dbReference type="SMART" id="SM00421"/>
    </source>
</evidence>
<dbReference type="EMBL" id="JBHEZZ010000001">
    <property type="protein sequence ID" value="MFC1400050.1"/>
    <property type="molecule type" value="Genomic_DNA"/>
</dbReference>
<gene>
    <name evidence="2" type="ORF">ACEZDJ_01960</name>
</gene>
<evidence type="ECO:0000313" key="3">
    <source>
        <dbReference type="Proteomes" id="UP001592528"/>
    </source>
</evidence>
<feature type="domain" description="HTH luxR-type" evidence="1">
    <location>
        <begin position="267"/>
        <end position="324"/>
    </location>
</feature>
<evidence type="ECO:0000313" key="2">
    <source>
        <dbReference type="EMBL" id="MFC1400050.1"/>
    </source>
</evidence>
<sequence length="345" mass="38321">METGTTGLSKQAELLYAELVRNGASAQETAPSEELDELLHLGLVSRHAQGGLVLHDPGAVGLELSRQLAAEVNALLQEAAVVQQSMAGIAEAFDEAQRGSSGPVAYLRGLEAIDAAIAKAVENVEFEMLCAQPHGGRTQENLDTAFLRDRAALDRGVSIRTIYQTNQRQQPMMRDHIRRTTRAGELVRTVPWPFTRAIIVDRKLAFMPTNGLSEFFQEVAVQAERVFYTTALCIQDPLLVAHFVDHFEFSWALGQQWDGTAARDQATPPLDQWERLILEYLDQDLSLETIARRLSVSERTLGKRLTALRTKMEVNSLYGLGRKWQGLKQKPFPAEPSPPRSVQHG</sequence>
<comment type="caution">
    <text evidence="2">The sequence shown here is derived from an EMBL/GenBank/DDBJ whole genome shotgun (WGS) entry which is preliminary data.</text>
</comment>
<accession>A0ABV6UF23</accession>
<dbReference type="SMART" id="SM00421">
    <property type="entry name" value="HTH_LUXR"/>
    <property type="match status" value="1"/>
</dbReference>
<name>A0ABV6UF23_9ACTN</name>
<dbReference type="Gene3D" id="1.10.10.10">
    <property type="entry name" value="Winged helix-like DNA-binding domain superfamily/Winged helix DNA-binding domain"/>
    <property type="match status" value="1"/>
</dbReference>
<keyword evidence="3" id="KW-1185">Reference proteome</keyword>
<protein>
    <submittedName>
        <fullName evidence="2">LuxR C-terminal-related transcriptional regulator</fullName>
    </submittedName>
</protein>
<dbReference type="InterPro" id="IPR051797">
    <property type="entry name" value="TrmB-like"/>
</dbReference>
<dbReference type="InterPro" id="IPR016032">
    <property type="entry name" value="Sig_transdc_resp-reg_C-effctor"/>
</dbReference>
<dbReference type="InterPro" id="IPR036388">
    <property type="entry name" value="WH-like_DNA-bd_sf"/>
</dbReference>
<organism evidence="2 3">
    <name type="scientific">Streptacidiphilus cavernicola</name>
    <dbReference type="NCBI Taxonomy" id="3342716"/>
    <lineage>
        <taxon>Bacteria</taxon>
        <taxon>Bacillati</taxon>
        <taxon>Actinomycetota</taxon>
        <taxon>Actinomycetes</taxon>
        <taxon>Kitasatosporales</taxon>
        <taxon>Streptomycetaceae</taxon>
        <taxon>Streptacidiphilus</taxon>
    </lineage>
</organism>
<proteinExistence type="predicted"/>
<dbReference type="InterPro" id="IPR000792">
    <property type="entry name" value="Tscrpt_reg_LuxR_C"/>
</dbReference>
<dbReference type="SUPFAM" id="SSF46894">
    <property type="entry name" value="C-terminal effector domain of the bipartite response regulators"/>
    <property type="match status" value="1"/>
</dbReference>
<dbReference type="PANTHER" id="PTHR34293">
    <property type="entry name" value="HTH-TYPE TRANSCRIPTIONAL REGULATOR TRMBL2"/>
    <property type="match status" value="1"/>
</dbReference>